<feature type="domain" description="EF-hand" evidence="2">
    <location>
        <begin position="57"/>
        <end position="92"/>
    </location>
</feature>
<dbReference type="InterPro" id="IPR002048">
    <property type="entry name" value="EF_hand_dom"/>
</dbReference>
<evidence type="ECO:0000256" key="1">
    <source>
        <dbReference type="ARBA" id="ARBA00022837"/>
    </source>
</evidence>
<dbReference type="InterPro" id="IPR011992">
    <property type="entry name" value="EF-hand-dom_pair"/>
</dbReference>
<evidence type="ECO:0000313" key="4">
    <source>
        <dbReference type="Proteomes" id="UP000268014"/>
    </source>
</evidence>
<dbReference type="GO" id="GO:0000159">
    <property type="term" value="C:protein phosphatase type 2A complex"/>
    <property type="evidence" value="ECO:0007669"/>
    <property type="project" value="TreeGrafter"/>
</dbReference>
<sequence>MHKDGVKMCSRSDGAFDSAITDLVLDRIFSRAVRTTRKDAMSLIDFTNFLLAEEDKTHPTSLEYWFRVLDEDGDGMLSMYEMERFHQPVIAKLTEEGIDSMSFRDVACQSDMTEMIDKTAMQRPVGPPGYCRLPSHCIGIHG</sequence>
<evidence type="ECO:0000313" key="5">
    <source>
        <dbReference type="WBParaSite" id="HPLM_0000558901-mRNA-1"/>
    </source>
</evidence>
<dbReference type="EMBL" id="UZAF01016361">
    <property type="protein sequence ID" value="VDO26455.1"/>
    <property type="molecule type" value="Genomic_DNA"/>
</dbReference>
<proteinExistence type="predicted"/>
<name>A0A0N4W6C3_HAEPC</name>
<dbReference type="GO" id="GO:0005509">
    <property type="term" value="F:calcium ion binding"/>
    <property type="evidence" value="ECO:0007669"/>
    <property type="project" value="InterPro"/>
</dbReference>
<dbReference type="AlphaFoldDB" id="A0A0N4W6C3"/>
<dbReference type="Proteomes" id="UP000268014">
    <property type="component" value="Unassembled WGS sequence"/>
</dbReference>
<dbReference type="STRING" id="6290.A0A0N4W6C3"/>
<keyword evidence="1" id="KW-0106">Calcium</keyword>
<dbReference type="Gene3D" id="1.10.238.10">
    <property type="entry name" value="EF-hand"/>
    <property type="match status" value="1"/>
</dbReference>
<organism evidence="5">
    <name type="scientific">Haemonchus placei</name>
    <name type="common">Barber's pole worm</name>
    <dbReference type="NCBI Taxonomy" id="6290"/>
    <lineage>
        <taxon>Eukaryota</taxon>
        <taxon>Metazoa</taxon>
        <taxon>Ecdysozoa</taxon>
        <taxon>Nematoda</taxon>
        <taxon>Chromadorea</taxon>
        <taxon>Rhabditida</taxon>
        <taxon>Rhabditina</taxon>
        <taxon>Rhabditomorpha</taxon>
        <taxon>Strongyloidea</taxon>
        <taxon>Trichostrongylidae</taxon>
        <taxon>Haemonchus</taxon>
    </lineage>
</organism>
<dbReference type="PANTHER" id="PTHR14095">
    <property type="entry name" value="PHOSPHATASE 2A REGULATORY SUBUNIT-RELATED"/>
    <property type="match status" value="1"/>
</dbReference>
<dbReference type="PANTHER" id="PTHR14095:SF0">
    <property type="entry name" value="MIP22305P"/>
    <property type="match status" value="1"/>
</dbReference>
<accession>A0A0N4W6C3</accession>
<reference evidence="5" key="1">
    <citation type="submission" date="2017-02" db="UniProtKB">
        <authorList>
            <consortium name="WormBaseParasite"/>
        </authorList>
    </citation>
    <scope>IDENTIFICATION</scope>
</reference>
<dbReference type="GO" id="GO:0019888">
    <property type="term" value="F:protein phosphatase regulator activity"/>
    <property type="evidence" value="ECO:0007669"/>
    <property type="project" value="TreeGrafter"/>
</dbReference>
<protein>
    <submittedName>
        <fullName evidence="5">EF-hand domain-containing protein</fullName>
    </submittedName>
</protein>
<keyword evidence="4" id="KW-1185">Reference proteome</keyword>
<dbReference type="SUPFAM" id="SSF47473">
    <property type="entry name" value="EF-hand"/>
    <property type="match status" value="1"/>
</dbReference>
<gene>
    <name evidence="3" type="ORF">HPLM_LOCUS5581</name>
</gene>
<evidence type="ECO:0000259" key="2">
    <source>
        <dbReference type="PROSITE" id="PS50222"/>
    </source>
</evidence>
<dbReference type="PROSITE" id="PS50222">
    <property type="entry name" value="EF_HAND_2"/>
    <property type="match status" value="1"/>
</dbReference>
<dbReference type="InterPro" id="IPR018247">
    <property type="entry name" value="EF_Hand_1_Ca_BS"/>
</dbReference>
<dbReference type="WBParaSite" id="HPLM_0000558901-mRNA-1">
    <property type="protein sequence ID" value="HPLM_0000558901-mRNA-1"/>
    <property type="gene ID" value="HPLM_0000558901"/>
</dbReference>
<dbReference type="OrthoDB" id="5586at2759"/>
<dbReference type="PROSITE" id="PS00018">
    <property type="entry name" value="EF_HAND_1"/>
    <property type="match status" value="1"/>
</dbReference>
<evidence type="ECO:0000313" key="3">
    <source>
        <dbReference type="EMBL" id="VDO26455.1"/>
    </source>
</evidence>
<reference evidence="3 4" key="2">
    <citation type="submission" date="2018-11" db="EMBL/GenBank/DDBJ databases">
        <authorList>
            <consortium name="Pathogen Informatics"/>
        </authorList>
    </citation>
    <scope>NUCLEOTIDE SEQUENCE [LARGE SCALE GENOMIC DNA]</scope>
    <source>
        <strain evidence="3 4">MHpl1</strain>
    </source>
</reference>